<evidence type="ECO:0000313" key="2">
    <source>
        <dbReference type="EMBL" id="EDV22757.1"/>
    </source>
</evidence>
<dbReference type="RefSeq" id="XP_002114623.1">
    <property type="nucleotide sequence ID" value="XM_002114587.1"/>
</dbReference>
<evidence type="ECO:0008006" key="4">
    <source>
        <dbReference type="Google" id="ProtNLM"/>
    </source>
</evidence>
<keyword evidence="1" id="KW-0732">Signal</keyword>
<dbReference type="KEGG" id="tad:TRIADDRAFT_58653"/>
<protein>
    <recommendedName>
        <fullName evidence="4">Interleukin-6</fullName>
    </recommendedName>
</protein>
<gene>
    <name evidence="2" type="ORF">TRIADDRAFT_58653</name>
</gene>
<dbReference type="EMBL" id="DS985248">
    <property type="protein sequence ID" value="EDV22757.1"/>
    <property type="molecule type" value="Genomic_DNA"/>
</dbReference>
<dbReference type="AlphaFoldDB" id="B3S3A8"/>
<dbReference type="Proteomes" id="UP000009022">
    <property type="component" value="Unassembled WGS sequence"/>
</dbReference>
<proteinExistence type="predicted"/>
<dbReference type="HOGENOM" id="CLU_1172019_0_0_1"/>
<feature type="signal peptide" evidence="1">
    <location>
        <begin position="1"/>
        <end position="25"/>
    </location>
</feature>
<name>B3S3A8_TRIAD</name>
<accession>B3S3A8</accession>
<sequence>MPAKAKTILIIWNAILVCFCWYCGAKPVQPSTKDGSVLDVLDIVNGQLRDVQIIVGKYLAEYRNSFPKDNDNEFEVTCCQKITIISHDALSSPCLRLKKLVKNLLEFSRPNGKFQQFIMQGKVQNNTKLLLKIQYLLDKTKILYENFLYLFSFDRRSNVNKIFRKLETTQPSLSSNSNNQPKDINITTAPSIENDQNFMDEWYYNLVDYDSNLNAIFITLLLLRESVVTEGRLDCRR</sequence>
<dbReference type="CTD" id="6755836"/>
<dbReference type="GeneID" id="6755836"/>
<reference evidence="2 3" key="1">
    <citation type="journal article" date="2008" name="Nature">
        <title>The Trichoplax genome and the nature of placozoans.</title>
        <authorList>
            <person name="Srivastava M."/>
            <person name="Begovic E."/>
            <person name="Chapman J."/>
            <person name="Putnam N.H."/>
            <person name="Hellsten U."/>
            <person name="Kawashima T."/>
            <person name="Kuo A."/>
            <person name="Mitros T."/>
            <person name="Salamov A."/>
            <person name="Carpenter M.L."/>
            <person name="Signorovitch A.Y."/>
            <person name="Moreno M.A."/>
            <person name="Kamm K."/>
            <person name="Grimwood J."/>
            <person name="Schmutz J."/>
            <person name="Shapiro H."/>
            <person name="Grigoriev I.V."/>
            <person name="Buss L.W."/>
            <person name="Schierwater B."/>
            <person name="Dellaporta S.L."/>
            <person name="Rokhsar D.S."/>
        </authorList>
    </citation>
    <scope>NUCLEOTIDE SEQUENCE [LARGE SCALE GENOMIC DNA]</scope>
    <source>
        <strain evidence="2 3">Grell-BS-1999</strain>
    </source>
</reference>
<dbReference type="InParanoid" id="B3S3A8"/>
<organism evidence="2 3">
    <name type="scientific">Trichoplax adhaerens</name>
    <name type="common">Trichoplax reptans</name>
    <dbReference type="NCBI Taxonomy" id="10228"/>
    <lineage>
        <taxon>Eukaryota</taxon>
        <taxon>Metazoa</taxon>
        <taxon>Placozoa</taxon>
        <taxon>Uniplacotomia</taxon>
        <taxon>Trichoplacea</taxon>
        <taxon>Trichoplacidae</taxon>
        <taxon>Trichoplax</taxon>
    </lineage>
</organism>
<evidence type="ECO:0000256" key="1">
    <source>
        <dbReference type="SAM" id="SignalP"/>
    </source>
</evidence>
<keyword evidence="3" id="KW-1185">Reference proteome</keyword>
<feature type="chain" id="PRO_5002798569" description="Interleukin-6" evidence="1">
    <location>
        <begin position="26"/>
        <end position="237"/>
    </location>
</feature>
<evidence type="ECO:0000313" key="3">
    <source>
        <dbReference type="Proteomes" id="UP000009022"/>
    </source>
</evidence>